<dbReference type="Gene3D" id="3.40.630.10">
    <property type="entry name" value="Zn peptidases"/>
    <property type="match status" value="1"/>
</dbReference>
<dbReference type="NCBIfam" id="NF005306">
    <property type="entry name" value="PRK06837.1"/>
    <property type="match status" value="1"/>
</dbReference>
<evidence type="ECO:0000256" key="3">
    <source>
        <dbReference type="ARBA" id="ARBA00006247"/>
    </source>
</evidence>
<evidence type="ECO:0000313" key="9">
    <source>
        <dbReference type="EMBL" id="MDQ2093066.1"/>
    </source>
</evidence>
<evidence type="ECO:0000256" key="6">
    <source>
        <dbReference type="ARBA" id="ARBA00022833"/>
    </source>
</evidence>
<comment type="cofactor">
    <cofactor evidence="2">
        <name>Zn(2+)</name>
        <dbReference type="ChEBI" id="CHEBI:29105"/>
    </cofactor>
</comment>
<evidence type="ECO:0000259" key="8">
    <source>
        <dbReference type="Pfam" id="PF07687"/>
    </source>
</evidence>
<dbReference type="GO" id="GO:0046872">
    <property type="term" value="F:metal ion binding"/>
    <property type="evidence" value="ECO:0007669"/>
    <property type="project" value="UniProtKB-KW"/>
</dbReference>
<dbReference type="Proteomes" id="UP001227162">
    <property type="component" value="Unassembled WGS sequence"/>
</dbReference>
<feature type="domain" description="Peptidase M20 dimerisation" evidence="8">
    <location>
        <begin position="205"/>
        <end position="315"/>
    </location>
</feature>
<dbReference type="InterPro" id="IPR011650">
    <property type="entry name" value="Peptidase_M20_dimer"/>
</dbReference>
<accession>A0AAJ1X423</accession>
<evidence type="ECO:0000256" key="1">
    <source>
        <dbReference type="ARBA" id="ARBA00001941"/>
    </source>
</evidence>
<comment type="similarity">
    <text evidence="3">Belongs to the peptidase M20A family.</text>
</comment>
<gene>
    <name evidence="9" type="ORF">NOI20_02980</name>
</gene>
<dbReference type="PANTHER" id="PTHR43808:SF25">
    <property type="entry name" value="PEPTIDASE M20 DIMERISATION DOMAIN-CONTAINING PROTEIN"/>
    <property type="match status" value="1"/>
</dbReference>
<dbReference type="NCBIfam" id="TIGR01910">
    <property type="entry name" value="DapE-ArgE"/>
    <property type="match status" value="1"/>
</dbReference>
<evidence type="ECO:0000256" key="2">
    <source>
        <dbReference type="ARBA" id="ARBA00001947"/>
    </source>
</evidence>
<dbReference type="InterPro" id="IPR036264">
    <property type="entry name" value="Bact_exopeptidase_dim_dom"/>
</dbReference>
<keyword evidence="10" id="KW-1185">Reference proteome</keyword>
<proteinExistence type="inferred from homology"/>
<reference evidence="9" key="2">
    <citation type="submission" date="2023-04" db="EMBL/GenBank/DDBJ databases">
        <title>'Rhodoalgimonas zhirmunskyi' gen. nov., isolated from a red alga.</title>
        <authorList>
            <person name="Nedashkovskaya O.I."/>
            <person name="Otstavnykh N.Y."/>
            <person name="Bystritskaya E.P."/>
            <person name="Balabanova L.A."/>
            <person name="Isaeva M.P."/>
        </authorList>
    </citation>
    <scope>NUCLEOTIDE SEQUENCE</scope>
    <source>
        <strain evidence="9">10Alg 79</strain>
    </source>
</reference>
<evidence type="ECO:0000256" key="5">
    <source>
        <dbReference type="ARBA" id="ARBA00022801"/>
    </source>
</evidence>
<dbReference type="InterPro" id="IPR050072">
    <property type="entry name" value="Peptidase_M20A"/>
</dbReference>
<dbReference type="CDD" id="cd03895">
    <property type="entry name" value="M20_ArgE_DapE-like"/>
    <property type="match status" value="1"/>
</dbReference>
<keyword evidence="7" id="KW-0170">Cobalt</keyword>
<dbReference type="SUPFAM" id="SSF55031">
    <property type="entry name" value="Bacterial exopeptidase dimerisation domain"/>
    <property type="match status" value="1"/>
</dbReference>
<organism evidence="9 10">
    <name type="scientific">Rhodalgimonas zhirmunskyi</name>
    <dbReference type="NCBI Taxonomy" id="2964767"/>
    <lineage>
        <taxon>Bacteria</taxon>
        <taxon>Pseudomonadati</taxon>
        <taxon>Pseudomonadota</taxon>
        <taxon>Alphaproteobacteria</taxon>
        <taxon>Rhodobacterales</taxon>
        <taxon>Roseobacteraceae</taxon>
        <taxon>Rhodalgimonas</taxon>
    </lineage>
</organism>
<dbReference type="Pfam" id="PF01546">
    <property type="entry name" value="Peptidase_M20"/>
    <property type="match status" value="1"/>
</dbReference>
<dbReference type="Pfam" id="PF07687">
    <property type="entry name" value="M20_dimer"/>
    <property type="match status" value="1"/>
</dbReference>
<comment type="cofactor">
    <cofactor evidence="1">
        <name>Co(2+)</name>
        <dbReference type="ChEBI" id="CHEBI:48828"/>
    </cofactor>
</comment>
<dbReference type="InterPro" id="IPR033687">
    <property type="entry name" value="YodQ-like"/>
</dbReference>
<evidence type="ECO:0000256" key="4">
    <source>
        <dbReference type="ARBA" id="ARBA00022723"/>
    </source>
</evidence>
<comment type="caution">
    <text evidence="9">The sequence shown here is derived from an EMBL/GenBank/DDBJ whole genome shotgun (WGS) entry which is preliminary data.</text>
</comment>
<evidence type="ECO:0000256" key="7">
    <source>
        <dbReference type="ARBA" id="ARBA00023285"/>
    </source>
</evidence>
<dbReference type="PANTHER" id="PTHR43808">
    <property type="entry name" value="ACETYLORNITHINE DEACETYLASE"/>
    <property type="match status" value="1"/>
</dbReference>
<reference evidence="9" key="1">
    <citation type="submission" date="2022-07" db="EMBL/GenBank/DDBJ databases">
        <authorList>
            <person name="Otstavnykh N."/>
            <person name="Isaeva M."/>
            <person name="Bystritskaya E."/>
        </authorList>
    </citation>
    <scope>NUCLEOTIDE SEQUENCE</scope>
    <source>
        <strain evidence="9">10Alg 79</strain>
    </source>
</reference>
<dbReference type="InterPro" id="IPR010182">
    <property type="entry name" value="ArgE/DapE"/>
</dbReference>
<evidence type="ECO:0000313" key="10">
    <source>
        <dbReference type="Proteomes" id="UP001227162"/>
    </source>
</evidence>
<dbReference type="AlphaFoldDB" id="A0AAJ1X423"/>
<keyword evidence="6" id="KW-0862">Zinc</keyword>
<keyword evidence="5" id="KW-0378">Hydrolase</keyword>
<keyword evidence="4" id="KW-0479">Metal-binding</keyword>
<sequence length="427" mass="46971">MALSPDLSQAILAAVDDGFEDQIAFTETLSRFPSLRGQEHTAQDFLHRELQARGYTMDRWTIAVEDIENHPGFSPVAVDYSNAINVVGTLRPNAETGRSLILNGHVDVVPTGPEDMWTSPPFEPRREGDWLYGRGVADMKAGIAANIFAVEALKRLGYRPAATLYQQSVVEEECTGNGALAALVRGYTADAAIIPEPEDDMLVRANVGVLWFKVRVQGAPVHVREAGSGANAIEAAYELIRGLRELEEDWNSRKGAYRYFEDLDHPINFNVGKIAGGDWASSVPAWCEFDCRIAIYPGVKPQDAAREIEDTLRKTSDAIPFLANNPPELTFNGFFAEGYVLEEGSEAEETLARAHLASYNAPLESFVTPGYLDGRVFTIYADMPCLVYGPYSDSIHGFDERVRLSSVKRVTGAIALFIAEWCGLEAI</sequence>
<dbReference type="InterPro" id="IPR002933">
    <property type="entry name" value="Peptidase_M20"/>
</dbReference>
<dbReference type="GO" id="GO:0016787">
    <property type="term" value="F:hydrolase activity"/>
    <property type="evidence" value="ECO:0007669"/>
    <property type="project" value="UniProtKB-KW"/>
</dbReference>
<dbReference type="Gene3D" id="3.30.70.360">
    <property type="match status" value="1"/>
</dbReference>
<dbReference type="EMBL" id="JANFFA010000001">
    <property type="protein sequence ID" value="MDQ2093066.1"/>
    <property type="molecule type" value="Genomic_DNA"/>
</dbReference>
<dbReference type="SUPFAM" id="SSF53187">
    <property type="entry name" value="Zn-dependent exopeptidases"/>
    <property type="match status" value="1"/>
</dbReference>
<name>A0AAJ1X423_9RHOB</name>
<protein>
    <submittedName>
        <fullName evidence="9">ArgE/DapE family deacylase</fullName>
    </submittedName>
</protein>
<dbReference type="RefSeq" id="WP_317624668.1">
    <property type="nucleotide sequence ID" value="NZ_JANFFA010000001.1"/>
</dbReference>